<sequence length="325" mass="35609">MKQFIVVVFFISFFALIFPAAAVLPEPIIYLPFDADWANAGSAGYEEPVVTEQNGISPQLNYKGGIIGGCLDQSGFPASGHPVLDENLQPGQVIFGTSDDQDTPMEMAMDDMVSFTIVGWFKGKIGSGSGARLIARPYDEANPESNNFQLLADRYYSGKMELIVNGNSSTQMQESFYDNSPNEWTFFAVTYDGTSSFNNVQWFKGYDDGTNEVIQSSGFCSLYSGTSTHGKHCRIHIGNSGDSGAWPFSGMLDEIRVYASYTDTSGVLSLEQLEAIKSLANEPKCGDDEHPYPAGDFNGDCVVGFEDLRILCDNWLMATNFDLPE</sequence>
<organism evidence="1 2">
    <name type="scientific">Limihaloglobus sulfuriphilus</name>
    <dbReference type="NCBI Taxonomy" id="1851148"/>
    <lineage>
        <taxon>Bacteria</taxon>
        <taxon>Pseudomonadati</taxon>
        <taxon>Planctomycetota</taxon>
        <taxon>Phycisphaerae</taxon>
        <taxon>Sedimentisphaerales</taxon>
        <taxon>Sedimentisphaeraceae</taxon>
        <taxon>Limihaloglobus</taxon>
    </lineage>
</organism>
<evidence type="ECO:0008006" key="3">
    <source>
        <dbReference type="Google" id="ProtNLM"/>
    </source>
</evidence>
<dbReference type="OrthoDB" id="253051at2"/>
<dbReference type="Proteomes" id="UP000188181">
    <property type="component" value="Chromosome"/>
</dbReference>
<dbReference type="Pfam" id="PF13385">
    <property type="entry name" value="Laminin_G_3"/>
    <property type="match status" value="1"/>
</dbReference>
<gene>
    <name evidence="1" type="ORF">SMSP2_01855</name>
</gene>
<accession>A0A1Q2MFK7</accession>
<dbReference type="SUPFAM" id="SSF49899">
    <property type="entry name" value="Concanavalin A-like lectins/glucanases"/>
    <property type="match status" value="1"/>
</dbReference>
<dbReference type="EMBL" id="CP019646">
    <property type="protein sequence ID" value="AQQ71481.1"/>
    <property type="molecule type" value="Genomic_DNA"/>
</dbReference>
<proteinExistence type="predicted"/>
<dbReference type="STRING" id="1851148.SMSP2_01855"/>
<evidence type="ECO:0000313" key="1">
    <source>
        <dbReference type="EMBL" id="AQQ71481.1"/>
    </source>
</evidence>
<protein>
    <recommendedName>
        <fullName evidence="3">LamG-like jellyroll fold domain-containing protein</fullName>
    </recommendedName>
</protein>
<reference evidence="2" key="1">
    <citation type="submission" date="2017-02" db="EMBL/GenBank/DDBJ databases">
        <title>Comparative genomics and description of representatives of a novel lineage of planctomycetes thriving in anoxic sediments.</title>
        <authorList>
            <person name="Spring S."/>
            <person name="Bunk B."/>
            <person name="Sproer C."/>
        </authorList>
    </citation>
    <scope>NUCLEOTIDE SEQUENCE [LARGE SCALE GENOMIC DNA]</scope>
    <source>
        <strain evidence="2">SM-Chi-D1</strain>
    </source>
</reference>
<dbReference type="InterPro" id="IPR013320">
    <property type="entry name" value="ConA-like_dom_sf"/>
</dbReference>
<dbReference type="RefSeq" id="WP_146683651.1">
    <property type="nucleotide sequence ID" value="NZ_CP019646.1"/>
</dbReference>
<dbReference type="KEGG" id="pbas:SMSP2_01855"/>
<dbReference type="Gene3D" id="2.60.120.200">
    <property type="match status" value="1"/>
</dbReference>
<evidence type="ECO:0000313" key="2">
    <source>
        <dbReference type="Proteomes" id="UP000188181"/>
    </source>
</evidence>
<name>A0A1Q2MFK7_9BACT</name>
<keyword evidence="2" id="KW-1185">Reference proteome</keyword>
<dbReference type="AlphaFoldDB" id="A0A1Q2MFK7"/>